<keyword evidence="1" id="KW-0472">Membrane</keyword>
<proteinExistence type="predicted"/>
<keyword evidence="3" id="KW-1185">Reference proteome</keyword>
<dbReference type="Pfam" id="PF12841">
    <property type="entry name" value="YvrJ"/>
    <property type="match status" value="1"/>
</dbReference>
<protein>
    <recommendedName>
        <fullName evidence="4">YvrJ family protein</fullName>
    </recommendedName>
</protein>
<dbReference type="EMBL" id="JACIDE010000012">
    <property type="protein sequence ID" value="MBB4074199.1"/>
    <property type="molecule type" value="Genomic_DNA"/>
</dbReference>
<dbReference type="AlphaFoldDB" id="A0A840DXF7"/>
<gene>
    <name evidence="2" type="ORF">GGR02_001964</name>
</gene>
<dbReference type="Proteomes" id="UP000559598">
    <property type="component" value="Unassembled WGS sequence"/>
</dbReference>
<evidence type="ECO:0008006" key="4">
    <source>
        <dbReference type="Google" id="ProtNLM"/>
    </source>
</evidence>
<sequence>METYLSFISDVGFPIVVTFYLLYRIEAKLDGVIDSIQHLPQQLFEQLKQVKYPYPSIGGIRFFCWGLLKFLYACRNI</sequence>
<feature type="transmembrane region" description="Helical" evidence="1">
    <location>
        <begin position="6"/>
        <end position="23"/>
    </location>
</feature>
<comment type="caution">
    <text evidence="2">The sequence shown here is derived from an EMBL/GenBank/DDBJ whole genome shotgun (WGS) entry which is preliminary data.</text>
</comment>
<keyword evidence="1" id="KW-1133">Transmembrane helix</keyword>
<organism evidence="2 3">
    <name type="scientific">Anoxybacteroides voinovskiense</name>
    <dbReference type="NCBI Taxonomy" id="230470"/>
    <lineage>
        <taxon>Bacteria</taxon>
        <taxon>Bacillati</taxon>
        <taxon>Bacillota</taxon>
        <taxon>Bacilli</taxon>
        <taxon>Bacillales</taxon>
        <taxon>Anoxybacillaceae</taxon>
        <taxon>Anoxybacteroides</taxon>
    </lineage>
</organism>
<accession>A0A840DXF7</accession>
<evidence type="ECO:0000256" key="1">
    <source>
        <dbReference type="SAM" id="Phobius"/>
    </source>
</evidence>
<dbReference type="InterPro" id="IPR024419">
    <property type="entry name" value="YvrJ"/>
</dbReference>
<evidence type="ECO:0000313" key="3">
    <source>
        <dbReference type="Proteomes" id="UP000559598"/>
    </source>
</evidence>
<keyword evidence="1" id="KW-0812">Transmembrane</keyword>
<reference evidence="2 3" key="1">
    <citation type="submission" date="2020-08" db="EMBL/GenBank/DDBJ databases">
        <title>Genomic Encyclopedia of Type Strains, Phase IV (KMG-IV): sequencing the most valuable type-strain genomes for metagenomic binning, comparative biology and taxonomic classification.</title>
        <authorList>
            <person name="Goeker M."/>
        </authorList>
    </citation>
    <scope>NUCLEOTIDE SEQUENCE [LARGE SCALE GENOMIC DNA]</scope>
    <source>
        <strain evidence="2 3">DSM 17075</strain>
    </source>
</reference>
<name>A0A840DXF7_9BACL</name>
<evidence type="ECO:0000313" key="2">
    <source>
        <dbReference type="EMBL" id="MBB4074199.1"/>
    </source>
</evidence>